<feature type="compositionally biased region" description="Polar residues" evidence="7">
    <location>
        <begin position="20"/>
        <end position="29"/>
    </location>
</feature>
<feature type="compositionally biased region" description="Low complexity" evidence="7">
    <location>
        <begin position="301"/>
        <end position="317"/>
    </location>
</feature>
<dbReference type="PANTHER" id="PTHR22974">
    <property type="entry name" value="MIXED LINEAGE PROTEIN KINASE"/>
    <property type="match status" value="1"/>
</dbReference>
<dbReference type="SMART" id="SM00220">
    <property type="entry name" value="S_TKc"/>
    <property type="match status" value="1"/>
</dbReference>
<accession>E4XLX7</accession>
<feature type="region of interest" description="Disordered" evidence="7">
    <location>
        <begin position="1"/>
        <end position="29"/>
    </location>
</feature>
<keyword evidence="4" id="KW-0418">Kinase</keyword>
<proteinExistence type="predicted"/>
<dbReference type="PROSITE" id="PS00108">
    <property type="entry name" value="PROTEIN_KINASE_ST"/>
    <property type="match status" value="1"/>
</dbReference>
<evidence type="ECO:0000256" key="2">
    <source>
        <dbReference type="ARBA" id="ARBA00022679"/>
    </source>
</evidence>
<evidence type="ECO:0000313" key="10">
    <source>
        <dbReference type="Proteomes" id="UP000001307"/>
    </source>
</evidence>
<feature type="compositionally biased region" description="Basic and acidic residues" evidence="7">
    <location>
        <begin position="1"/>
        <end position="12"/>
    </location>
</feature>
<evidence type="ECO:0000256" key="1">
    <source>
        <dbReference type="ARBA" id="ARBA00022527"/>
    </source>
</evidence>
<dbReference type="Gene3D" id="1.10.510.10">
    <property type="entry name" value="Transferase(Phosphotransferase) domain 1"/>
    <property type="match status" value="1"/>
</dbReference>
<feature type="binding site" evidence="6">
    <location>
        <position position="359"/>
    </location>
    <ligand>
        <name>ATP</name>
        <dbReference type="ChEBI" id="CHEBI:30616"/>
    </ligand>
</feature>
<dbReference type="SUPFAM" id="SSF56112">
    <property type="entry name" value="Protein kinase-like (PK-like)"/>
    <property type="match status" value="1"/>
</dbReference>
<feature type="region of interest" description="Disordered" evidence="7">
    <location>
        <begin position="241"/>
        <end position="324"/>
    </location>
</feature>
<keyword evidence="2" id="KW-0808">Transferase</keyword>
<dbReference type="GO" id="GO:0033316">
    <property type="term" value="P:meiotic spindle assembly checkpoint signaling"/>
    <property type="evidence" value="ECO:0007669"/>
    <property type="project" value="TreeGrafter"/>
</dbReference>
<keyword evidence="1" id="KW-0723">Serine/threonine-protein kinase</keyword>
<dbReference type="EMBL" id="FN653073">
    <property type="protein sequence ID" value="CBY10984.1"/>
    <property type="molecule type" value="Genomic_DNA"/>
</dbReference>
<dbReference type="GO" id="GO:0007059">
    <property type="term" value="P:chromosome segregation"/>
    <property type="evidence" value="ECO:0007669"/>
    <property type="project" value="TreeGrafter"/>
</dbReference>
<dbReference type="InterPro" id="IPR008271">
    <property type="entry name" value="Ser/Thr_kinase_AS"/>
</dbReference>
<dbReference type="Pfam" id="PF00069">
    <property type="entry name" value="Pkinase"/>
    <property type="match status" value="1"/>
</dbReference>
<evidence type="ECO:0000256" key="3">
    <source>
        <dbReference type="ARBA" id="ARBA00022741"/>
    </source>
</evidence>
<dbReference type="GO" id="GO:0034501">
    <property type="term" value="P:protein localization to kinetochore"/>
    <property type="evidence" value="ECO:0007669"/>
    <property type="project" value="TreeGrafter"/>
</dbReference>
<dbReference type="GO" id="GO:0005524">
    <property type="term" value="F:ATP binding"/>
    <property type="evidence" value="ECO:0007669"/>
    <property type="project" value="UniProtKB-UniRule"/>
</dbReference>
<evidence type="ECO:0000256" key="6">
    <source>
        <dbReference type="PROSITE-ProRule" id="PRU10141"/>
    </source>
</evidence>
<dbReference type="GO" id="GO:0004674">
    <property type="term" value="F:protein serine/threonine kinase activity"/>
    <property type="evidence" value="ECO:0007669"/>
    <property type="project" value="UniProtKB-KW"/>
</dbReference>
<gene>
    <name evidence="9" type="ORF">GSOID_T00014723001</name>
</gene>
<evidence type="ECO:0000313" key="9">
    <source>
        <dbReference type="EMBL" id="CBY10984.1"/>
    </source>
</evidence>
<dbReference type="Proteomes" id="UP000001307">
    <property type="component" value="Unassembled WGS sequence"/>
</dbReference>
<dbReference type="GO" id="GO:0004712">
    <property type="term" value="F:protein serine/threonine/tyrosine kinase activity"/>
    <property type="evidence" value="ECO:0007669"/>
    <property type="project" value="TreeGrafter"/>
</dbReference>
<dbReference type="GO" id="GO:0007094">
    <property type="term" value="P:mitotic spindle assembly checkpoint signaling"/>
    <property type="evidence" value="ECO:0007669"/>
    <property type="project" value="TreeGrafter"/>
</dbReference>
<dbReference type="PROSITE" id="PS50011">
    <property type="entry name" value="PROTEIN_KINASE_DOM"/>
    <property type="match status" value="1"/>
</dbReference>
<sequence length="620" mass="70426">MNRLDETQKDATGKGLSDSGYKTESNANGSSDVIEADYEEICKALAPSISPDEYRKVTKNIDAQTVEKDLFLQRILLNEALLPLRIVLPEGTSKTGMLLKNFKELTQKHPAVVAFYLPCLEIYRHRSERSKFRDLLNEAKTNCAGINGIQRACERIDARYFSKSTIISLNAESTINSLRAYTTDARSDVRRSVFTSARHLTQPSTESEGSNPIKIRKTEVENSIMSPAACELKQTPIQAPKGLEFRKSTTPEKQEEVKLAVPKIRDPVDEKENIEVSRKSRPSVKQEFKVPVQTPRLNAISSNSTSHTPQHSHSQQPARQTKRVQIKDKTYQILDKLGEGGFSKVYKCLDNHHGMCALKFVDLAKVDKANLNGIKNEIHHLEKLQGKPNIIQLYGHDIRDSRNLFIILEYGELDFQKYISRHPKLSSTDIKFFWKQMVTAVGVVHDCGIIHRDLKPCNFVIVQGEIKLIDFGIANSIDVDVTSMASDMIGTLNYMSPEQLKETETGSKVVKVGKWTDTWSLGCILYLMAYATLPFQHFKNQLMKIAKICDESYSIEIPTHECLEIMPMLRMCLNRSAKSRPLPNEILSSFFYSENMSEKLKHVHSYMEDEELQKLYKLVT</sequence>
<dbReference type="PANTHER" id="PTHR22974:SF21">
    <property type="entry name" value="DUAL SPECIFICITY PROTEIN KINASE TTK"/>
    <property type="match status" value="1"/>
</dbReference>
<reference evidence="9" key="1">
    <citation type="journal article" date="2010" name="Science">
        <title>Plasticity of animal genome architecture unmasked by rapid evolution of a pelagic tunicate.</title>
        <authorList>
            <person name="Denoeud F."/>
            <person name="Henriet S."/>
            <person name="Mungpakdee S."/>
            <person name="Aury J.M."/>
            <person name="Da Silva C."/>
            <person name="Brinkmann H."/>
            <person name="Mikhaleva J."/>
            <person name="Olsen L.C."/>
            <person name="Jubin C."/>
            <person name="Canestro C."/>
            <person name="Bouquet J.M."/>
            <person name="Danks G."/>
            <person name="Poulain J."/>
            <person name="Campsteijn C."/>
            <person name="Adamski M."/>
            <person name="Cross I."/>
            <person name="Yadetie F."/>
            <person name="Muffato M."/>
            <person name="Louis A."/>
            <person name="Butcher S."/>
            <person name="Tsagkogeorga G."/>
            <person name="Konrad A."/>
            <person name="Singh S."/>
            <person name="Jensen M.F."/>
            <person name="Cong E.H."/>
            <person name="Eikeseth-Otteraa H."/>
            <person name="Noel B."/>
            <person name="Anthouard V."/>
            <person name="Porcel B.M."/>
            <person name="Kachouri-Lafond R."/>
            <person name="Nishino A."/>
            <person name="Ugolini M."/>
            <person name="Chourrout P."/>
            <person name="Nishida H."/>
            <person name="Aasland R."/>
            <person name="Huzurbazar S."/>
            <person name="Westhof E."/>
            <person name="Delsuc F."/>
            <person name="Lehrach H."/>
            <person name="Reinhardt R."/>
            <person name="Weissenbach J."/>
            <person name="Roy S.W."/>
            <person name="Artiguenave F."/>
            <person name="Postlethwait J.H."/>
            <person name="Manak J.R."/>
            <person name="Thompson E.M."/>
            <person name="Jaillon O."/>
            <person name="Du Pasquier L."/>
            <person name="Boudinot P."/>
            <person name="Liberles D.A."/>
            <person name="Volff J.N."/>
            <person name="Philippe H."/>
            <person name="Lenhard B."/>
            <person name="Roest Crollius H."/>
            <person name="Wincker P."/>
            <person name="Chourrout D."/>
        </authorList>
    </citation>
    <scope>NUCLEOTIDE SEQUENCE [LARGE SCALE GENOMIC DNA]</scope>
</reference>
<evidence type="ECO:0000256" key="7">
    <source>
        <dbReference type="SAM" id="MobiDB-lite"/>
    </source>
</evidence>
<dbReference type="InterPro" id="IPR011009">
    <property type="entry name" value="Kinase-like_dom_sf"/>
</dbReference>
<evidence type="ECO:0000259" key="8">
    <source>
        <dbReference type="PROSITE" id="PS50011"/>
    </source>
</evidence>
<dbReference type="PROSITE" id="PS00107">
    <property type="entry name" value="PROTEIN_KINASE_ATP"/>
    <property type="match status" value="1"/>
</dbReference>
<evidence type="ECO:0000256" key="4">
    <source>
        <dbReference type="ARBA" id="ARBA00022777"/>
    </source>
</evidence>
<name>E4XLX7_OIKDI</name>
<dbReference type="GO" id="GO:0000776">
    <property type="term" value="C:kinetochore"/>
    <property type="evidence" value="ECO:0007669"/>
    <property type="project" value="TreeGrafter"/>
</dbReference>
<evidence type="ECO:0000256" key="5">
    <source>
        <dbReference type="ARBA" id="ARBA00022840"/>
    </source>
</evidence>
<dbReference type="InParanoid" id="E4XLX7"/>
<dbReference type="OrthoDB" id="20524at2759"/>
<keyword evidence="3 6" id="KW-0547">Nucleotide-binding</keyword>
<feature type="compositionally biased region" description="Basic and acidic residues" evidence="7">
    <location>
        <begin position="243"/>
        <end position="288"/>
    </location>
</feature>
<dbReference type="GO" id="GO:0005634">
    <property type="term" value="C:nucleus"/>
    <property type="evidence" value="ECO:0007669"/>
    <property type="project" value="TreeGrafter"/>
</dbReference>
<feature type="domain" description="Protein kinase" evidence="8">
    <location>
        <begin position="331"/>
        <end position="607"/>
    </location>
</feature>
<dbReference type="InterPro" id="IPR017441">
    <property type="entry name" value="Protein_kinase_ATP_BS"/>
</dbReference>
<organism evidence="9">
    <name type="scientific">Oikopleura dioica</name>
    <name type="common">Tunicate</name>
    <dbReference type="NCBI Taxonomy" id="34765"/>
    <lineage>
        <taxon>Eukaryota</taxon>
        <taxon>Metazoa</taxon>
        <taxon>Chordata</taxon>
        <taxon>Tunicata</taxon>
        <taxon>Appendicularia</taxon>
        <taxon>Copelata</taxon>
        <taxon>Oikopleuridae</taxon>
        <taxon>Oikopleura</taxon>
    </lineage>
</organism>
<keyword evidence="10" id="KW-1185">Reference proteome</keyword>
<dbReference type="FunFam" id="3.30.200.20:FF:000131">
    <property type="entry name" value="Dual specificity protein kinase TTK"/>
    <property type="match status" value="1"/>
</dbReference>
<dbReference type="AlphaFoldDB" id="E4XLX7"/>
<dbReference type="Gene3D" id="3.30.200.20">
    <property type="entry name" value="Phosphorylase Kinase, domain 1"/>
    <property type="match status" value="1"/>
</dbReference>
<dbReference type="InterPro" id="IPR000719">
    <property type="entry name" value="Prot_kinase_dom"/>
</dbReference>
<protein>
    <recommendedName>
        <fullName evidence="8">Protein kinase domain-containing protein</fullName>
    </recommendedName>
</protein>
<keyword evidence="5 6" id="KW-0067">ATP-binding</keyword>